<dbReference type="InterPro" id="IPR013078">
    <property type="entry name" value="His_Pase_superF_clade-1"/>
</dbReference>
<proteinExistence type="predicted"/>
<evidence type="ECO:0000313" key="2">
    <source>
        <dbReference type="Proteomes" id="UP001527882"/>
    </source>
</evidence>
<keyword evidence="2" id="KW-1185">Reference proteome</keyword>
<organism evidence="1 2">
    <name type="scientific">Paenibacillus gyeongsangnamensis</name>
    <dbReference type="NCBI Taxonomy" id="3388067"/>
    <lineage>
        <taxon>Bacteria</taxon>
        <taxon>Bacillati</taxon>
        <taxon>Bacillota</taxon>
        <taxon>Bacilli</taxon>
        <taxon>Bacillales</taxon>
        <taxon>Paenibacillaceae</taxon>
        <taxon>Paenibacillus</taxon>
    </lineage>
</organism>
<protein>
    <submittedName>
        <fullName evidence="1">Histidine phosphatase family protein</fullName>
    </submittedName>
</protein>
<gene>
    <name evidence="1" type="ORF">O9H85_11850</name>
</gene>
<comment type="caution">
    <text evidence="1">The sequence shown here is derived from an EMBL/GenBank/DDBJ whole genome shotgun (WGS) entry which is preliminary data.</text>
</comment>
<dbReference type="SMART" id="SM00855">
    <property type="entry name" value="PGAM"/>
    <property type="match status" value="1"/>
</dbReference>
<dbReference type="InterPro" id="IPR050275">
    <property type="entry name" value="PGM_Phosphatase"/>
</dbReference>
<dbReference type="CDD" id="cd07067">
    <property type="entry name" value="HP_PGM_like"/>
    <property type="match status" value="1"/>
</dbReference>
<dbReference type="RefSeq" id="WP_269881563.1">
    <property type="nucleotide sequence ID" value="NZ_JAQAGZ010000006.1"/>
</dbReference>
<name>A0ABT4Q8F0_9BACL</name>
<dbReference type="Proteomes" id="UP001527882">
    <property type="component" value="Unassembled WGS sequence"/>
</dbReference>
<dbReference type="InterPro" id="IPR029033">
    <property type="entry name" value="His_PPase_superfam"/>
</dbReference>
<dbReference type="PANTHER" id="PTHR48100">
    <property type="entry name" value="BROAD-SPECIFICITY PHOSPHATASE YOR283W-RELATED"/>
    <property type="match status" value="1"/>
</dbReference>
<evidence type="ECO:0000313" key="1">
    <source>
        <dbReference type="EMBL" id="MCZ8513103.1"/>
    </source>
</evidence>
<dbReference type="EMBL" id="JAQAGZ010000006">
    <property type="protein sequence ID" value="MCZ8513103.1"/>
    <property type="molecule type" value="Genomic_DNA"/>
</dbReference>
<dbReference type="PANTHER" id="PTHR48100:SF1">
    <property type="entry name" value="HISTIDINE PHOSPHATASE FAMILY PROTEIN-RELATED"/>
    <property type="match status" value="1"/>
</dbReference>
<dbReference type="Pfam" id="PF00300">
    <property type="entry name" value="His_Phos_1"/>
    <property type="match status" value="1"/>
</dbReference>
<reference evidence="1 2" key="1">
    <citation type="submission" date="2022-12" db="EMBL/GenBank/DDBJ databases">
        <title>Draft genome sequence of Paenibacillus sp. dW9.</title>
        <authorList>
            <person name="Choi E.-W."/>
            <person name="Kim D.-U."/>
        </authorList>
    </citation>
    <scope>NUCLEOTIDE SEQUENCE [LARGE SCALE GENOMIC DNA]</scope>
    <source>
        <strain evidence="2">dW9</strain>
    </source>
</reference>
<accession>A0ABT4Q8F0</accession>
<dbReference type="Gene3D" id="3.40.50.1240">
    <property type="entry name" value="Phosphoglycerate mutase-like"/>
    <property type="match status" value="1"/>
</dbReference>
<dbReference type="SUPFAM" id="SSF53254">
    <property type="entry name" value="Phosphoglycerate mutase-like"/>
    <property type="match status" value="1"/>
</dbReference>
<sequence length="185" mass="20991">MQHVYLIRHCQAEGQPPEAPLTELGTLQAERLPSFFADRPLNAVVSSPFLRAQLTAEPLARAFGLPVRVDERLMERVLSKEPLEDWRLALQQTYDDGKLRFEGGESAEEAAARGLACLREQTLSKAQHVAVVTHGNLLSLLIRQFQHDFGYDAWSVMTNPDVYYLTHEHEVWTYQGRIWPGFGSC</sequence>